<proteinExistence type="predicted"/>
<dbReference type="Proteomes" id="UP001595615">
    <property type="component" value="Unassembled WGS sequence"/>
</dbReference>
<name>A0ABV7X5L6_9SPHN</name>
<gene>
    <name evidence="1" type="ORF">ACFOMD_01785</name>
</gene>
<comment type="caution">
    <text evidence="1">The sequence shown here is derived from an EMBL/GenBank/DDBJ whole genome shotgun (WGS) entry which is preliminary data.</text>
</comment>
<accession>A0ABV7X5L6</accession>
<organism evidence="1 2">
    <name type="scientific">Sphingoaurantiacus capsulatus</name>
    <dbReference type="NCBI Taxonomy" id="1771310"/>
    <lineage>
        <taxon>Bacteria</taxon>
        <taxon>Pseudomonadati</taxon>
        <taxon>Pseudomonadota</taxon>
        <taxon>Alphaproteobacteria</taxon>
        <taxon>Sphingomonadales</taxon>
        <taxon>Sphingosinicellaceae</taxon>
        <taxon>Sphingoaurantiacus</taxon>
    </lineage>
</organism>
<evidence type="ECO:0000313" key="2">
    <source>
        <dbReference type="Proteomes" id="UP001595615"/>
    </source>
</evidence>
<dbReference type="EMBL" id="JBHRXV010000001">
    <property type="protein sequence ID" value="MFC3711282.1"/>
    <property type="molecule type" value="Genomic_DNA"/>
</dbReference>
<dbReference type="RefSeq" id="WP_380855889.1">
    <property type="nucleotide sequence ID" value="NZ_JBHRXV010000001.1"/>
</dbReference>
<evidence type="ECO:0000313" key="1">
    <source>
        <dbReference type="EMBL" id="MFC3711282.1"/>
    </source>
</evidence>
<sequence length="59" mass="6395">MGSLFIHAKVRWRFGPIEWLTSTPAYGIDGEVAPSLGGQFIDPFLGDVKPKAKPPETPA</sequence>
<reference evidence="2" key="1">
    <citation type="journal article" date="2019" name="Int. J. Syst. Evol. Microbiol.">
        <title>The Global Catalogue of Microorganisms (GCM) 10K type strain sequencing project: providing services to taxonomists for standard genome sequencing and annotation.</title>
        <authorList>
            <consortium name="The Broad Institute Genomics Platform"/>
            <consortium name="The Broad Institute Genome Sequencing Center for Infectious Disease"/>
            <person name="Wu L."/>
            <person name="Ma J."/>
        </authorList>
    </citation>
    <scope>NUCLEOTIDE SEQUENCE [LARGE SCALE GENOMIC DNA]</scope>
    <source>
        <strain evidence="2">KCTC 42644</strain>
    </source>
</reference>
<keyword evidence="2" id="KW-1185">Reference proteome</keyword>
<protein>
    <submittedName>
        <fullName evidence="1">Uncharacterized protein</fullName>
    </submittedName>
</protein>